<dbReference type="NCBIfam" id="NF040466">
    <property type="entry name" value="ydjY_domain"/>
    <property type="match status" value="1"/>
</dbReference>
<evidence type="ECO:0000313" key="3">
    <source>
        <dbReference type="Proteomes" id="UP000069632"/>
    </source>
</evidence>
<accession>A0A128EC71</accession>
<dbReference type="AlphaFoldDB" id="A0A128EC71"/>
<name>A0A128EC71_9BACT</name>
<protein>
    <recommendedName>
        <fullName evidence="4">4Fe-4S ferredoxin-type domain-containing protein</fullName>
    </recommendedName>
</protein>
<gene>
    <name evidence="2" type="ORF">ERS672216_00118</name>
</gene>
<organism evidence="2 3">
    <name type="scientific">Campylobacter geochelonis</name>
    <dbReference type="NCBI Taxonomy" id="1780362"/>
    <lineage>
        <taxon>Bacteria</taxon>
        <taxon>Pseudomonadati</taxon>
        <taxon>Campylobacterota</taxon>
        <taxon>Epsilonproteobacteria</taxon>
        <taxon>Campylobacterales</taxon>
        <taxon>Campylobacteraceae</taxon>
        <taxon>Campylobacter</taxon>
    </lineage>
</organism>
<reference evidence="2 3" key="1">
    <citation type="submission" date="2016-02" db="EMBL/GenBank/DDBJ databases">
        <authorList>
            <consortium name="Pathogen Informatics"/>
        </authorList>
    </citation>
    <scope>NUCLEOTIDE SEQUENCE [LARGE SCALE GENOMIC DNA]</scope>
    <source>
        <strain evidence="2 3">RC20</strain>
    </source>
</reference>
<evidence type="ECO:0008006" key="4">
    <source>
        <dbReference type="Google" id="ProtNLM"/>
    </source>
</evidence>
<sequence length="212" mass="23428">MNIFKFSFLALVLMFLASCAYEVTDEKVSLNGVSNDKPMLVENGKITILAKVNGKYFDSPTRHLAVFKDGKFGDKSIFTSLANQNDFYNALITLGAKPGNNMNPKTADKTRVEGSKMAIKVAWKGSKEYDVNDVVIDSNSKPLDFRFGGNQERAKEINTGCVTCLDSCSVGIISNHTYTYGAVEKRKEVEFFGNKKVLPPDGTYVTLTYSLL</sequence>
<dbReference type="PROSITE" id="PS51257">
    <property type="entry name" value="PROKAR_LIPOPROTEIN"/>
    <property type="match status" value="1"/>
</dbReference>
<keyword evidence="3" id="KW-1185">Reference proteome</keyword>
<evidence type="ECO:0000256" key="1">
    <source>
        <dbReference type="SAM" id="SignalP"/>
    </source>
</evidence>
<feature type="chain" id="PRO_5007281455" description="4Fe-4S ferredoxin-type domain-containing protein" evidence="1">
    <location>
        <begin position="21"/>
        <end position="212"/>
    </location>
</feature>
<dbReference type="RefSeq" id="WP_075539862.1">
    <property type="nucleotide sequence ID" value="NZ_CP053844.1"/>
</dbReference>
<evidence type="ECO:0000313" key="2">
    <source>
        <dbReference type="EMBL" id="CZE45952.1"/>
    </source>
</evidence>
<proteinExistence type="predicted"/>
<dbReference type="OrthoDB" id="6571992at2"/>
<dbReference type="EMBL" id="FIZP01000001">
    <property type="protein sequence ID" value="CZE45952.1"/>
    <property type="molecule type" value="Genomic_DNA"/>
</dbReference>
<feature type="signal peptide" evidence="1">
    <location>
        <begin position="1"/>
        <end position="20"/>
    </location>
</feature>
<dbReference type="Proteomes" id="UP000069632">
    <property type="component" value="Unassembled WGS sequence"/>
</dbReference>
<keyword evidence="1" id="KW-0732">Signal</keyword>
<dbReference type="InterPro" id="IPR047750">
    <property type="entry name" value="YdjY-like"/>
</dbReference>